<comment type="caution">
    <text evidence="6">The sequence shown here is derived from an EMBL/GenBank/DDBJ whole genome shotgun (WGS) entry which is preliminary data.</text>
</comment>
<dbReference type="RefSeq" id="WP_183589958.1">
    <property type="nucleotide sequence ID" value="NZ_JACHCA010000025.1"/>
</dbReference>
<organism evidence="6 7">
    <name type="scientific">Mucilaginibacter lappiensis</name>
    <dbReference type="NCBI Taxonomy" id="354630"/>
    <lineage>
        <taxon>Bacteria</taxon>
        <taxon>Pseudomonadati</taxon>
        <taxon>Bacteroidota</taxon>
        <taxon>Sphingobacteriia</taxon>
        <taxon>Sphingobacteriales</taxon>
        <taxon>Sphingobacteriaceae</taxon>
        <taxon>Mucilaginibacter</taxon>
    </lineage>
</organism>
<keyword evidence="3 5" id="KW-1133">Transmembrane helix</keyword>
<keyword evidence="2 5" id="KW-0812">Transmembrane</keyword>
<accession>A0A841JJX3</accession>
<protein>
    <submittedName>
        <fullName evidence="6">Multidrug resistance efflux pump</fullName>
    </submittedName>
</protein>
<dbReference type="AlphaFoldDB" id="A0A841JJX3"/>
<dbReference type="PANTHER" id="PTHR30386">
    <property type="entry name" value="MEMBRANE FUSION SUBUNIT OF EMRAB-TOLC MULTIDRUG EFFLUX PUMP"/>
    <property type="match status" value="1"/>
</dbReference>
<evidence type="ECO:0000256" key="2">
    <source>
        <dbReference type="ARBA" id="ARBA00022692"/>
    </source>
</evidence>
<dbReference type="EMBL" id="JACHCA010000025">
    <property type="protein sequence ID" value="MBB6131483.1"/>
    <property type="molecule type" value="Genomic_DNA"/>
</dbReference>
<dbReference type="Proteomes" id="UP000548326">
    <property type="component" value="Unassembled WGS sequence"/>
</dbReference>
<evidence type="ECO:0000256" key="3">
    <source>
        <dbReference type="ARBA" id="ARBA00022989"/>
    </source>
</evidence>
<evidence type="ECO:0000313" key="7">
    <source>
        <dbReference type="Proteomes" id="UP000548326"/>
    </source>
</evidence>
<feature type="transmembrane region" description="Helical" evidence="5">
    <location>
        <begin position="29"/>
        <end position="53"/>
    </location>
</feature>
<name>A0A841JJX3_9SPHI</name>
<dbReference type="InterPro" id="IPR050739">
    <property type="entry name" value="MFP"/>
</dbReference>
<dbReference type="PANTHER" id="PTHR30386:SF26">
    <property type="entry name" value="TRANSPORT PROTEIN COMB"/>
    <property type="match status" value="1"/>
</dbReference>
<gene>
    <name evidence="6" type="ORF">HDF22_005634</name>
</gene>
<proteinExistence type="predicted"/>
<dbReference type="Gene3D" id="2.40.30.170">
    <property type="match status" value="1"/>
</dbReference>
<dbReference type="GO" id="GO:0016020">
    <property type="term" value="C:membrane"/>
    <property type="evidence" value="ECO:0007669"/>
    <property type="project" value="UniProtKB-SubCell"/>
</dbReference>
<reference evidence="6 7" key="1">
    <citation type="submission" date="2020-08" db="EMBL/GenBank/DDBJ databases">
        <title>Genomic Encyclopedia of Type Strains, Phase IV (KMG-V): Genome sequencing to study the core and pangenomes of soil and plant-associated prokaryotes.</title>
        <authorList>
            <person name="Whitman W."/>
        </authorList>
    </citation>
    <scope>NUCLEOTIDE SEQUENCE [LARGE SCALE GENOMIC DNA]</scope>
    <source>
        <strain evidence="6 7">MP601</strain>
    </source>
</reference>
<evidence type="ECO:0000313" key="6">
    <source>
        <dbReference type="EMBL" id="MBB6131483.1"/>
    </source>
</evidence>
<evidence type="ECO:0000256" key="5">
    <source>
        <dbReference type="SAM" id="Phobius"/>
    </source>
</evidence>
<sequence>MELTHEEEPVHSEQIQDIIGTPPRWLYRWGISLVLAIALICIIISTLIDYPLVVQAQIKLRPSFPPYKVFSQDSASVVKILVRNESTVRKGDSLAIVHNVNRKENVMIIAPIDGRLTYSGIIHENEQLMANQNMFYISGNNNDYYGEMIIPQKDTYRVKQGQTVLVTVKNSPDENYNKLKGIIKYITDGPSKGEPYIAEVTFSKSNDNLNGRPIRKEIEADAKIITANATLFHRLMQSLTKVGR</sequence>
<evidence type="ECO:0000256" key="4">
    <source>
        <dbReference type="ARBA" id="ARBA00023136"/>
    </source>
</evidence>
<comment type="subcellular location">
    <subcellularLocation>
        <location evidence="1">Membrane</location>
        <topology evidence="1">Single-pass membrane protein</topology>
    </subcellularLocation>
</comment>
<evidence type="ECO:0000256" key="1">
    <source>
        <dbReference type="ARBA" id="ARBA00004167"/>
    </source>
</evidence>
<keyword evidence="4 5" id="KW-0472">Membrane</keyword>